<dbReference type="Pfam" id="PF00018">
    <property type="entry name" value="SH3_1"/>
    <property type="match status" value="1"/>
</dbReference>
<feature type="region of interest" description="Disordered" evidence="6">
    <location>
        <begin position="181"/>
        <end position="215"/>
    </location>
</feature>
<dbReference type="Gene3D" id="1.10.555.10">
    <property type="entry name" value="Rho GTPase activation protein"/>
    <property type="match status" value="1"/>
</dbReference>
<dbReference type="Proteomes" id="UP001295444">
    <property type="component" value="Chromosome 09"/>
</dbReference>
<feature type="domain" description="SH3" evidence="7">
    <location>
        <begin position="716"/>
        <end position="775"/>
    </location>
</feature>
<name>A0AAD1T2J5_PELCU</name>
<dbReference type="InterPro" id="IPR027267">
    <property type="entry name" value="AH/BAR_dom_sf"/>
</dbReference>
<dbReference type="InterPro" id="IPR001060">
    <property type="entry name" value="FCH_dom"/>
</dbReference>
<dbReference type="InterPro" id="IPR031160">
    <property type="entry name" value="F_BAR_dom"/>
</dbReference>
<dbReference type="SMART" id="SM00326">
    <property type="entry name" value="SH3"/>
    <property type="match status" value="1"/>
</dbReference>
<dbReference type="InterPro" id="IPR008936">
    <property type="entry name" value="Rho_GTPase_activation_prot"/>
</dbReference>
<evidence type="ECO:0000259" key="8">
    <source>
        <dbReference type="PROSITE" id="PS50238"/>
    </source>
</evidence>
<dbReference type="Pfam" id="PF00620">
    <property type="entry name" value="RhoGAP"/>
    <property type="match status" value="1"/>
</dbReference>
<dbReference type="Gene3D" id="2.30.30.40">
    <property type="entry name" value="SH3 Domains"/>
    <property type="match status" value="1"/>
</dbReference>
<evidence type="ECO:0000256" key="6">
    <source>
        <dbReference type="SAM" id="MobiDB-lite"/>
    </source>
</evidence>
<keyword evidence="3 5" id="KW-0175">Coiled coil</keyword>
<accession>A0AAD1T2J5</accession>
<dbReference type="PROSITE" id="PS50238">
    <property type="entry name" value="RHOGAP"/>
    <property type="match status" value="1"/>
</dbReference>
<dbReference type="SUPFAM" id="SSF48350">
    <property type="entry name" value="GTPase activation domain, GAP"/>
    <property type="match status" value="1"/>
</dbReference>
<feature type="domain" description="Rho-GAP" evidence="8">
    <location>
        <begin position="470"/>
        <end position="666"/>
    </location>
</feature>
<dbReference type="FunFam" id="1.20.1270.60:FF:000006">
    <property type="entry name" value="SLIT-ROBO Rho GTPase-activating protein 1 isoform 2"/>
    <property type="match status" value="1"/>
</dbReference>
<reference evidence="10" key="1">
    <citation type="submission" date="2022-03" db="EMBL/GenBank/DDBJ databases">
        <authorList>
            <person name="Alioto T."/>
            <person name="Alioto T."/>
            <person name="Gomez Garrido J."/>
        </authorList>
    </citation>
    <scope>NUCLEOTIDE SEQUENCE</scope>
</reference>
<evidence type="ECO:0000259" key="7">
    <source>
        <dbReference type="PROSITE" id="PS50002"/>
    </source>
</evidence>
<dbReference type="PRINTS" id="PR01887">
    <property type="entry name" value="SPECTRNALPHA"/>
</dbReference>
<feature type="compositionally biased region" description="Gly residues" evidence="6">
    <location>
        <begin position="946"/>
        <end position="955"/>
    </location>
</feature>
<dbReference type="SMART" id="SM00324">
    <property type="entry name" value="RhoGAP"/>
    <property type="match status" value="1"/>
</dbReference>
<dbReference type="PROSITE" id="PS51741">
    <property type="entry name" value="F_BAR"/>
    <property type="match status" value="1"/>
</dbReference>
<feature type="compositionally biased region" description="Low complexity" evidence="6">
    <location>
        <begin position="408"/>
        <end position="421"/>
    </location>
</feature>
<protein>
    <submittedName>
        <fullName evidence="10">Rho GTPase-activating 4</fullName>
    </submittedName>
</protein>
<evidence type="ECO:0000313" key="10">
    <source>
        <dbReference type="EMBL" id="CAH2316375.1"/>
    </source>
</evidence>
<dbReference type="CDD" id="cd04383">
    <property type="entry name" value="RhoGAP_srGAP"/>
    <property type="match status" value="1"/>
</dbReference>
<organism evidence="10 11">
    <name type="scientific">Pelobates cultripes</name>
    <name type="common">Western spadefoot toad</name>
    <dbReference type="NCBI Taxonomy" id="61616"/>
    <lineage>
        <taxon>Eukaryota</taxon>
        <taxon>Metazoa</taxon>
        <taxon>Chordata</taxon>
        <taxon>Craniata</taxon>
        <taxon>Vertebrata</taxon>
        <taxon>Euteleostomi</taxon>
        <taxon>Amphibia</taxon>
        <taxon>Batrachia</taxon>
        <taxon>Anura</taxon>
        <taxon>Pelobatoidea</taxon>
        <taxon>Pelobatidae</taxon>
        <taxon>Pelobates</taxon>
    </lineage>
</organism>
<proteinExistence type="predicted"/>
<feature type="domain" description="F-BAR" evidence="9">
    <location>
        <begin position="17"/>
        <end position="312"/>
    </location>
</feature>
<dbReference type="InterPro" id="IPR036028">
    <property type="entry name" value="SH3-like_dom_sf"/>
</dbReference>
<dbReference type="SMART" id="SM00055">
    <property type="entry name" value="FCH"/>
    <property type="match status" value="1"/>
</dbReference>
<dbReference type="Gene3D" id="1.20.1270.60">
    <property type="entry name" value="Arfaptin homology (AH) domain/BAR domain"/>
    <property type="match status" value="1"/>
</dbReference>
<dbReference type="CDD" id="cd07656">
    <property type="entry name" value="F-BAR_srGAP"/>
    <property type="match status" value="1"/>
</dbReference>
<dbReference type="Pfam" id="PF00611">
    <property type="entry name" value="FCH"/>
    <property type="match status" value="1"/>
</dbReference>
<evidence type="ECO:0000259" key="9">
    <source>
        <dbReference type="PROSITE" id="PS51741"/>
    </source>
</evidence>
<dbReference type="FunFam" id="1.10.555.10:FF:000010">
    <property type="entry name" value="SLIT-ROBO Rho GTPase-activating protein 1 isoform 2"/>
    <property type="match status" value="1"/>
</dbReference>
<keyword evidence="1 4" id="KW-0728">SH3 domain</keyword>
<gene>
    <name evidence="10" type="ORF">PECUL_23A052624</name>
</gene>
<feature type="region of interest" description="Disordered" evidence="6">
    <location>
        <begin position="405"/>
        <end position="425"/>
    </location>
</feature>
<evidence type="ECO:0000256" key="3">
    <source>
        <dbReference type="ARBA" id="ARBA00023054"/>
    </source>
</evidence>
<sequence length="963" mass="109339">MASHGKQRRDRPSDYEIQIKEIRSQLVEQVKWLDIQVEFRQQLLQDMSEFLRRKAEINLEYSRSLEKLSDRFSSKIRNSKEHHSFRKEQHLLSPVNCWYMILNQARQESRDHAALSDVYTSHLIPRLSHIGEDISRLSKKSKEVGVQQQEDLLKLVSELQGAMKTYQLYHNDCLNSEHKLREAEKQEEKRTGRVSEQTASSPVADRGQRRSSLKKTERLVEKRLKKYLENNQKCTKARNEYLINLNTVNANISNYYLNDIGDLIDCCDMGFHLSMGKTLKVYLQAEERVQASRQQGLQSIEGAVDSLDATADKNKVMEMRSDAFCPPARFEFHPHEGDEVCEVRSEPLLHQELTSRFQHIQSRLTSENLETEEVKKTFKATLQALLDIIGTEDFDVLDAFQSSQSTESLKSTGSDTSSKTSTAKRRANQQDTEIFYVAKFQKYLAGRSTICKLQAKRDQLKEAIDKAAVSDLNISWRRRYLSRAQSSGESIPRVVSSCIRFINLHGLQHEGIFRVPGSQAHVNEIRSAFERGEDPLDDSCTGHDVDSVAGVLKLYFRGLEKPLFPNEMFNDLLSCIQLENAQDRAAHLKKLVSQLPPPVTLVLRYLFAFLNHLSHYSDENMMDPYNLAVCFGPTLVSIPEGQDPVSVQARVNEVVKTIIIYQERIFPGPNELEGPVYEKCMTVEEDDDYSDPLTLEPTAEEYDQEMQSETVGEEEVDFVEAVARFDYMARSPHELSFKKGDILLLHNKASGDWWRGEAGGIRGLIPHKYVNVPEGAEKRLEQRGVRKEVEPGTARTPEELNLEPRLRVNSDSACSPQKRNEGSPMRKLNYQIIETARLPFAITHPGPQRLLGHLERMSPVAGDRRNFLDGMPKGISMAKSWQGDRPGIEVDKNVTKNMDSVFKELLGKAALRQTGPEEPGDAIKAGKPRETKPSTTSTFETVRGSPAGGKKGGQGRAVFGGRR</sequence>
<evidence type="ECO:0000313" key="11">
    <source>
        <dbReference type="Proteomes" id="UP001295444"/>
    </source>
</evidence>
<dbReference type="InterPro" id="IPR051627">
    <property type="entry name" value="SLIT-ROBO_RhoGAP"/>
</dbReference>
<dbReference type="GO" id="GO:0007165">
    <property type="term" value="P:signal transduction"/>
    <property type="evidence" value="ECO:0007669"/>
    <property type="project" value="InterPro"/>
</dbReference>
<dbReference type="EMBL" id="OW240920">
    <property type="protein sequence ID" value="CAH2316375.1"/>
    <property type="molecule type" value="Genomic_DNA"/>
</dbReference>
<dbReference type="AlphaFoldDB" id="A0AAD1T2J5"/>
<feature type="region of interest" description="Disordered" evidence="6">
    <location>
        <begin position="782"/>
        <end position="801"/>
    </location>
</feature>
<evidence type="ECO:0000256" key="2">
    <source>
        <dbReference type="ARBA" id="ARBA00022468"/>
    </source>
</evidence>
<evidence type="ECO:0000256" key="1">
    <source>
        <dbReference type="ARBA" id="ARBA00022443"/>
    </source>
</evidence>
<feature type="compositionally biased region" description="Basic and acidic residues" evidence="6">
    <location>
        <begin position="181"/>
        <end position="193"/>
    </location>
</feature>
<dbReference type="FunFam" id="2.30.30.40:FF:000136">
    <property type="entry name" value="Rho GTPase activating protein 4"/>
    <property type="match status" value="1"/>
</dbReference>
<dbReference type="PANTHER" id="PTHR14166">
    <property type="entry name" value="SLIT-ROBO RHO GTPASE ACTIVATING PROTEIN"/>
    <property type="match status" value="1"/>
</dbReference>
<keyword evidence="11" id="KW-1185">Reference proteome</keyword>
<dbReference type="SUPFAM" id="SSF103657">
    <property type="entry name" value="BAR/IMD domain-like"/>
    <property type="match status" value="1"/>
</dbReference>
<evidence type="ECO:0000256" key="5">
    <source>
        <dbReference type="PROSITE-ProRule" id="PRU01077"/>
    </source>
</evidence>
<dbReference type="SUPFAM" id="SSF50044">
    <property type="entry name" value="SH3-domain"/>
    <property type="match status" value="1"/>
</dbReference>
<evidence type="ECO:0000256" key="4">
    <source>
        <dbReference type="PROSITE-ProRule" id="PRU00192"/>
    </source>
</evidence>
<keyword evidence="2" id="KW-0343">GTPase activation</keyword>
<dbReference type="InterPro" id="IPR001452">
    <property type="entry name" value="SH3_domain"/>
</dbReference>
<dbReference type="PRINTS" id="PR00452">
    <property type="entry name" value="SH3DOMAIN"/>
</dbReference>
<dbReference type="PROSITE" id="PS50002">
    <property type="entry name" value="SH3"/>
    <property type="match status" value="1"/>
</dbReference>
<feature type="region of interest" description="Disordered" evidence="6">
    <location>
        <begin position="912"/>
        <end position="963"/>
    </location>
</feature>
<dbReference type="InterPro" id="IPR000198">
    <property type="entry name" value="RhoGAP_dom"/>
</dbReference>
<dbReference type="GO" id="GO:0005096">
    <property type="term" value="F:GTPase activator activity"/>
    <property type="evidence" value="ECO:0007669"/>
    <property type="project" value="UniProtKB-KW"/>
</dbReference>